<reference evidence="9 10" key="1">
    <citation type="submission" date="2019-12" db="EMBL/GenBank/DDBJ databases">
        <title>Novel species isolated from a subtropical stream in China.</title>
        <authorList>
            <person name="Lu H."/>
        </authorList>
    </citation>
    <scope>NUCLEOTIDE SEQUENCE [LARGE SCALE GENOMIC DNA]</scope>
    <source>
        <strain evidence="9 10">FT50W</strain>
    </source>
</reference>
<proteinExistence type="inferred from homology"/>
<dbReference type="Proteomes" id="UP000474565">
    <property type="component" value="Unassembled WGS sequence"/>
</dbReference>
<evidence type="ECO:0000256" key="5">
    <source>
        <dbReference type="ARBA" id="ARBA00022801"/>
    </source>
</evidence>
<name>A0A6L8MH71_9BURK</name>
<evidence type="ECO:0000256" key="7">
    <source>
        <dbReference type="ARBA" id="ARBA00023157"/>
    </source>
</evidence>
<evidence type="ECO:0000313" key="9">
    <source>
        <dbReference type="EMBL" id="MYM81864.1"/>
    </source>
</evidence>
<evidence type="ECO:0000313" key="10">
    <source>
        <dbReference type="Proteomes" id="UP000474565"/>
    </source>
</evidence>
<sequence length="586" mass="60041">MKNQRRVLKGAPLAALCLGALTLSACGSNGGSDAGVVNPATGAGAGSGTPLPQLSAATGAKLGSCTDLAARISYPNTSIASATSVAAGGLTVGGKPVPAHCLVKGSMFQRVSPVDGQNYAIGFEMRLPVDWNGRFFYQGNGGLDGAVVTATGDVGGGGQLDNALNQGFAVISSDAGHGAATPLFGIDPQARLDYGYQASGKLAPMAKSVIQTAYGKGPDRSYFGGCSNGGRHTMVAAARYPEQFDGYLVGDPGFRLPLAAIANIAGGQAYAALATTPGDLGTGFTAAERALVSNAVLDKCDALDGVKDGLVQDTGACQAAFSLERDVPTCGAQGRDGTCLSGAQKTAIGQLFSGALKSDKTRIYASFPYDAGLGTSGWAFWKFFSPLQLDSGAVAMIWKVPPVDPATFNGANFALTSNVDTLLSQVAATNATYQESALSFMLPPNLTDFSKVKNRGAKMMLYHGTSDPIFSSDDTKNWYENLRAANGGDAGNFARYFQVPGMNHCSGGPATDQFDMLTPLVAWVEKGQAPASVKAGARGAGNAGGANADLPSTWAATRTRPLCPYPQVARYNGSGSIEDAANFSCK</sequence>
<keyword evidence="2" id="KW-0719">Serine esterase</keyword>
<comment type="caution">
    <text evidence="9">The sequence shown here is derived from an EMBL/GenBank/DDBJ whole genome shotgun (WGS) entry which is preliminary data.</text>
</comment>
<evidence type="ECO:0000256" key="3">
    <source>
        <dbReference type="ARBA" id="ARBA00022723"/>
    </source>
</evidence>
<dbReference type="Gene3D" id="3.40.50.1820">
    <property type="entry name" value="alpha/beta hydrolase"/>
    <property type="match status" value="2"/>
</dbReference>
<feature type="signal peptide" evidence="8">
    <location>
        <begin position="1"/>
        <end position="25"/>
    </location>
</feature>
<dbReference type="Pfam" id="PF07519">
    <property type="entry name" value="Tannase"/>
    <property type="match status" value="1"/>
</dbReference>
<feature type="chain" id="PRO_5026691092" evidence="8">
    <location>
        <begin position="26"/>
        <end position="586"/>
    </location>
</feature>
<comment type="similarity">
    <text evidence="1">Belongs to the tannase family.</text>
</comment>
<organism evidence="9 10">
    <name type="scientific">Duganella lactea</name>
    <dbReference type="NCBI Taxonomy" id="2692173"/>
    <lineage>
        <taxon>Bacteria</taxon>
        <taxon>Pseudomonadati</taxon>
        <taxon>Pseudomonadota</taxon>
        <taxon>Betaproteobacteria</taxon>
        <taxon>Burkholderiales</taxon>
        <taxon>Oxalobacteraceae</taxon>
        <taxon>Telluria group</taxon>
        <taxon>Duganella</taxon>
    </lineage>
</organism>
<dbReference type="SUPFAM" id="SSF53474">
    <property type="entry name" value="alpha/beta-Hydrolases"/>
    <property type="match status" value="1"/>
</dbReference>
<dbReference type="PANTHER" id="PTHR33938:SF15">
    <property type="entry name" value="FERULOYL ESTERASE B-RELATED"/>
    <property type="match status" value="1"/>
</dbReference>
<evidence type="ECO:0000256" key="1">
    <source>
        <dbReference type="ARBA" id="ARBA00006249"/>
    </source>
</evidence>
<accession>A0A6L8MH71</accession>
<keyword evidence="7" id="KW-1015">Disulfide bond</keyword>
<keyword evidence="6" id="KW-0106">Calcium</keyword>
<protein>
    <submittedName>
        <fullName evidence="9">Tannase/feruloyl esterase family alpha/beta hydrolase</fullName>
    </submittedName>
</protein>
<evidence type="ECO:0000256" key="6">
    <source>
        <dbReference type="ARBA" id="ARBA00022837"/>
    </source>
</evidence>
<dbReference type="PANTHER" id="PTHR33938">
    <property type="entry name" value="FERULOYL ESTERASE B-RELATED"/>
    <property type="match status" value="1"/>
</dbReference>
<keyword evidence="3" id="KW-0479">Metal-binding</keyword>
<evidence type="ECO:0000256" key="2">
    <source>
        <dbReference type="ARBA" id="ARBA00022487"/>
    </source>
</evidence>
<dbReference type="AlphaFoldDB" id="A0A6L8MH71"/>
<evidence type="ECO:0000256" key="4">
    <source>
        <dbReference type="ARBA" id="ARBA00022729"/>
    </source>
</evidence>
<dbReference type="PROSITE" id="PS51257">
    <property type="entry name" value="PROKAR_LIPOPROTEIN"/>
    <property type="match status" value="1"/>
</dbReference>
<evidence type="ECO:0000256" key="8">
    <source>
        <dbReference type="SAM" id="SignalP"/>
    </source>
</evidence>
<dbReference type="InterPro" id="IPR011118">
    <property type="entry name" value="Tannase/feruloyl_esterase"/>
</dbReference>
<dbReference type="GO" id="GO:0052689">
    <property type="term" value="F:carboxylic ester hydrolase activity"/>
    <property type="evidence" value="ECO:0007669"/>
    <property type="project" value="UniProtKB-KW"/>
</dbReference>
<dbReference type="RefSeq" id="WP_161018987.1">
    <property type="nucleotide sequence ID" value="NZ_WWCP01000006.1"/>
</dbReference>
<dbReference type="EMBL" id="WWCP01000006">
    <property type="protein sequence ID" value="MYM81864.1"/>
    <property type="molecule type" value="Genomic_DNA"/>
</dbReference>
<dbReference type="InterPro" id="IPR029058">
    <property type="entry name" value="AB_hydrolase_fold"/>
</dbReference>
<dbReference type="GO" id="GO:0046872">
    <property type="term" value="F:metal ion binding"/>
    <property type="evidence" value="ECO:0007669"/>
    <property type="project" value="UniProtKB-KW"/>
</dbReference>
<keyword evidence="5 9" id="KW-0378">Hydrolase</keyword>
<gene>
    <name evidence="9" type="ORF">GTP44_07815</name>
</gene>
<keyword evidence="4 8" id="KW-0732">Signal</keyword>